<dbReference type="GO" id="GO:0005829">
    <property type="term" value="C:cytosol"/>
    <property type="evidence" value="ECO:0007669"/>
    <property type="project" value="TreeGrafter"/>
</dbReference>
<evidence type="ECO:0000256" key="4">
    <source>
        <dbReference type="ARBA" id="ARBA00022723"/>
    </source>
</evidence>
<keyword evidence="6" id="KW-0784">Thiamine biosynthesis</keyword>
<accession>A0A919C4K9</accession>
<dbReference type="PANTHER" id="PTHR43322:SF5">
    <property type="entry name" value="1-DEOXY-D-XYLULOSE-5-PHOSPHATE SYNTHASE, CHLOROPLASTIC"/>
    <property type="match status" value="1"/>
</dbReference>
<dbReference type="InterPro" id="IPR033248">
    <property type="entry name" value="Transketolase_C"/>
</dbReference>
<keyword evidence="5" id="KW-0460">Magnesium</keyword>
<dbReference type="GO" id="GO:0016114">
    <property type="term" value="P:terpenoid biosynthetic process"/>
    <property type="evidence" value="ECO:0007669"/>
    <property type="project" value="InterPro"/>
</dbReference>
<dbReference type="InterPro" id="IPR009014">
    <property type="entry name" value="Transketo_C/PFOR_II"/>
</dbReference>
<dbReference type="PANTHER" id="PTHR43322">
    <property type="entry name" value="1-D-DEOXYXYLULOSE 5-PHOSPHATE SYNTHASE-RELATED"/>
    <property type="match status" value="1"/>
</dbReference>
<keyword evidence="8" id="KW-0414">Isoprene biosynthesis</keyword>
<evidence type="ECO:0000256" key="6">
    <source>
        <dbReference type="ARBA" id="ARBA00022977"/>
    </source>
</evidence>
<comment type="subunit">
    <text evidence="2">Homodimer.</text>
</comment>
<name>A0A919C4K9_9ACTN</name>
<comment type="cofactor">
    <cofactor evidence="1">
        <name>Mg(2+)</name>
        <dbReference type="ChEBI" id="CHEBI:18420"/>
    </cofactor>
</comment>
<evidence type="ECO:0000313" key="10">
    <source>
        <dbReference type="EMBL" id="GHG51370.1"/>
    </source>
</evidence>
<dbReference type="Proteomes" id="UP000619355">
    <property type="component" value="Unassembled WGS sequence"/>
</dbReference>
<dbReference type="SUPFAM" id="SSF52922">
    <property type="entry name" value="TK C-terminal domain-like"/>
    <property type="match status" value="1"/>
</dbReference>
<feature type="domain" description="Transketolase C-terminal" evidence="9">
    <location>
        <begin position="6"/>
        <end position="121"/>
    </location>
</feature>
<dbReference type="InterPro" id="IPR005477">
    <property type="entry name" value="Dxylulose-5-P_synthase"/>
</dbReference>
<keyword evidence="7" id="KW-0786">Thiamine pyrophosphate</keyword>
<sequence length="145" mass="15031">MDVLHRSARPEVLLVAVGVMAPVCLQAAELLQARGIGCTVVDPRWVKPVDPALPGLAAGHRLVAVVEDNSRSAGVGSAVALALGDADVDVPVRRFGIPEQFLAHAKRSEVLADIGLTPVEIAGRISGSLAVKDVEDADGTVKESE</sequence>
<reference evidence="11" key="1">
    <citation type="journal article" date="2019" name="Int. J. Syst. Evol. Microbiol.">
        <title>The Global Catalogue of Microorganisms (GCM) 10K type strain sequencing project: providing services to taxonomists for standard genome sequencing and annotation.</title>
        <authorList>
            <consortium name="The Broad Institute Genomics Platform"/>
            <consortium name="The Broad Institute Genome Sequencing Center for Infectious Disease"/>
            <person name="Wu L."/>
            <person name="Ma J."/>
        </authorList>
    </citation>
    <scope>NUCLEOTIDE SEQUENCE [LARGE SCALE GENOMIC DNA]</scope>
    <source>
        <strain evidence="11">JCM 4253</strain>
    </source>
</reference>
<evidence type="ECO:0000313" key="11">
    <source>
        <dbReference type="Proteomes" id="UP000619355"/>
    </source>
</evidence>
<dbReference type="AlphaFoldDB" id="A0A919C4K9"/>
<evidence type="ECO:0000256" key="8">
    <source>
        <dbReference type="ARBA" id="ARBA00023229"/>
    </source>
</evidence>
<evidence type="ECO:0000256" key="5">
    <source>
        <dbReference type="ARBA" id="ARBA00022842"/>
    </source>
</evidence>
<dbReference type="GO" id="GO:0046872">
    <property type="term" value="F:metal ion binding"/>
    <property type="evidence" value="ECO:0007669"/>
    <property type="project" value="UniProtKB-KW"/>
</dbReference>
<proteinExistence type="predicted"/>
<dbReference type="GO" id="GO:0008661">
    <property type="term" value="F:1-deoxy-D-xylulose-5-phosphate synthase activity"/>
    <property type="evidence" value="ECO:0007669"/>
    <property type="project" value="InterPro"/>
</dbReference>
<dbReference type="GO" id="GO:0019288">
    <property type="term" value="P:isopentenyl diphosphate biosynthetic process, methylerythritol 4-phosphate pathway"/>
    <property type="evidence" value="ECO:0007669"/>
    <property type="project" value="TreeGrafter"/>
</dbReference>
<keyword evidence="4" id="KW-0479">Metal-binding</keyword>
<dbReference type="Pfam" id="PF02780">
    <property type="entry name" value="Transketolase_C"/>
    <property type="match status" value="1"/>
</dbReference>
<dbReference type="FunFam" id="3.40.50.920:FF:000002">
    <property type="entry name" value="1-deoxy-D-xylulose-5-phosphate synthase"/>
    <property type="match status" value="1"/>
</dbReference>
<dbReference type="EMBL" id="BNBF01000009">
    <property type="protein sequence ID" value="GHG51370.1"/>
    <property type="molecule type" value="Genomic_DNA"/>
</dbReference>
<comment type="caution">
    <text evidence="10">The sequence shown here is derived from an EMBL/GenBank/DDBJ whole genome shotgun (WGS) entry which is preliminary data.</text>
</comment>
<gene>
    <name evidence="10" type="ORF">GCM10018980_33850</name>
</gene>
<dbReference type="GO" id="GO:0009228">
    <property type="term" value="P:thiamine biosynthetic process"/>
    <property type="evidence" value="ECO:0007669"/>
    <property type="project" value="UniProtKB-KW"/>
</dbReference>
<dbReference type="Gene3D" id="3.40.50.920">
    <property type="match status" value="1"/>
</dbReference>
<evidence type="ECO:0000256" key="1">
    <source>
        <dbReference type="ARBA" id="ARBA00001946"/>
    </source>
</evidence>
<evidence type="ECO:0000256" key="3">
    <source>
        <dbReference type="ARBA" id="ARBA00022679"/>
    </source>
</evidence>
<keyword evidence="11" id="KW-1185">Reference proteome</keyword>
<organism evidence="10 11">
    <name type="scientific">Streptomyces capoamus</name>
    <dbReference type="NCBI Taxonomy" id="68183"/>
    <lineage>
        <taxon>Bacteria</taxon>
        <taxon>Bacillati</taxon>
        <taxon>Actinomycetota</taxon>
        <taxon>Actinomycetes</taxon>
        <taxon>Kitasatosporales</taxon>
        <taxon>Streptomycetaceae</taxon>
        <taxon>Streptomyces</taxon>
    </lineage>
</organism>
<evidence type="ECO:0000256" key="2">
    <source>
        <dbReference type="ARBA" id="ARBA00011738"/>
    </source>
</evidence>
<protein>
    <recommendedName>
        <fullName evidence="9">Transketolase C-terminal domain-containing protein</fullName>
    </recommendedName>
</protein>
<evidence type="ECO:0000256" key="7">
    <source>
        <dbReference type="ARBA" id="ARBA00023052"/>
    </source>
</evidence>
<evidence type="ECO:0000259" key="9">
    <source>
        <dbReference type="Pfam" id="PF02780"/>
    </source>
</evidence>
<keyword evidence="3" id="KW-0808">Transferase</keyword>